<dbReference type="SUPFAM" id="SSF46946">
    <property type="entry name" value="S13-like H2TH domain"/>
    <property type="match status" value="1"/>
</dbReference>
<dbReference type="GO" id="GO:0019843">
    <property type="term" value="F:rRNA binding"/>
    <property type="evidence" value="ECO:0007669"/>
    <property type="project" value="UniProtKB-UniRule"/>
</dbReference>
<dbReference type="Pfam" id="PF00416">
    <property type="entry name" value="Ribosomal_S13"/>
    <property type="match status" value="1"/>
</dbReference>
<evidence type="ECO:0000256" key="1">
    <source>
        <dbReference type="ARBA" id="ARBA00008080"/>
    </source>
</evidence>
<keyword evidence="4 7" id="KW-0689">Ribosomal protein</keyword>
<evidence type="ECO:0000313" key="10">
    <source>
        <dbReference type="Proteomes" id="UP000176421"/>
    </source>
</evidence>
<dbReference type="Gene3D" id="1.10.8.50">
    <property type="match status" value="1"/>
</dbReference>
<evidence type="ECO:0000256" key="3">
    <source>
        <dbReference type="ARBA" id="ARBA00022884"/>
    </source>
</evidence>
<dbReference type="GO" id="GO:0005829">
    <property type="term" value="C:cytosol"/>
    <property type="evidence" value="ECO:0007669"/>
    <property type="project" value="TreeGrafter"/>
</dbReference>
<dbReference type="STRING" id="1802206.A3D35_01970"/>
<dbReference type="InterPro" id="IPR010979">
    <property type="entry name" value="Ribosomal_uS13-like_H2TH"/>
</dbReference>
<dbReference type="GO" id="GO:0003735">
    <property type="term" value="F:structural constituent of ribosome"/>
    <property type="evidence" value="ECO:0007669"/>
    <property type="project" value="InterPro"/>
</dbReference>
<proteinExistence type="inferred from homology"/>
<dbReference type="PANTHER" id="PTHR10871:SF1">
    <property type="entry name" value="SMALL RIBOSOMAL SUBUNIT PROTEIN US13M"/>
    <property type="match status" value="1"/>
</dbReference>
<dbReference type="Gene3D" id="4.10.910.10">
    <property type="entry name" value="30s ribosomal protein s13, domain 2"/>
    <property type="match status" value="1"/>
</dbReference>
<evidence type="ECO:0000256" key="2">
    <source>
        <dbReference type="ARBA" id="ARBA00022730"/>
    </source>
</evidence>
<accession>A0A1G2I1V5</accession>
<dbReference type="Proteomes" id="UP000176421">
    <property type="component" value="Unassembled WGS sequence"/>
</dbReference>
<keyword evidence="7" id="KW-0820">tRNA-binding</keyword>
<dbReference type="PIRSF" id="PIRSF002134">
    <property type="entry name" value="Ribosomal_S13"/>
    <property type="match status" value="1"/>
</dbReference>
<keyword evidence="3 7" id="KW-0694">RNA-binding</keyword>
<protein>
    <recommendedName>
        <fullName evidence="6 7">Small ribosomal subunit protein uS13</fullName>
    </recommendedName>
</protein>
<dbReference type="InterPro" id="IPR001892">
    <property type="entry name" value="Ribosomal_uS13"/>
</dbReference>
<comment type="similarity">
    <text evidence="1 7 8">Belongs to the universal ribosomal protein uS13 family.</text>
</comment>
<dbReference type="NCBIfam" id="TIGR03631">
    <property type="entry name" value="uS13_bact"/>
    <property type="match status" value="1"/>
</dbReference>
<evidence type="ECO:0000256" key="6">
    <source>
        <dbReference type="ARBA" id="ARBA00035166"/>
    </source>
</evidence>
<organism evidence="9 10">
    <name type="scientific">Candidatus Staskawiczbacteria bacterium RIFCSPHIGHO2_02_FULL_34_9</name>
    <dbReference type="NCBI Taxonomy" id="1802206"/>
    <lineage>
        <taxon>Bacteria</taxon>
        <taxon>Candidatus Staskawicziibacteriota</taxon>
    </lineage>
</organism>
<evidence type="ECO:0000256" key="5">
    <source>
        <dbReference type="ARBA" id="ARBA00023274"/>
    </source>
</evidence>
<gene>
    <name evidence="7" type="primary">rpsM</name>
    <name evidence="9" type="ORF">A3D35_01970</name>
</gene>
<dbReference type="PROSITE" id="PS00646">
    <property type="entry name" value="RIBOSOMAL_S13_1"/>
    <property type="match status" value="1"/>
</dbReference>
<dbReference type="GO" id="GO:0006412">
    <property type="term" value="P:translation"/>
    <property type="evidence" value="ECO:0007669"/>
    <property type="project" value="UniProtKB-UniRule"/>
</dbReference>
<comment type="caution">
    <text evidence="9">The sequence shown here is derived from an EMBL/GenBank/DDBJ whole genome shotgun (WGS) entry which is preliminary data.</text>
</comment>
<dbReference type="PANTHER" id="PTHR10871">
    <property type="entry name" value="30S RIBOSOMAL PROTEIN S13/40S RIBOSOMAL PROTEIN S18"/>
    <property type="match status" value="1"/>
</dbReference>
<dbReference type="HAMAP" id="MF_01315">
    <property type="entry name" value="Ribosomal_uS13"/>
    <property type="match status" value="1"/>
</dbReference>
<comment type="subunit">
    <text evidence="7">Part of the 30S ribosomal subunit. Forms a loose heterodimer with protein S19. Forms two bridges to the 50S subunit in the 70S ribosome.</text>
</comment>
<sequence>MPRISGVSIPDNKRIEIALTYIHGIGRPLAKKILNETKIGADKKAKDLTPEEINNLKEFIDKHYKIEGDLRRQNMINIKRLKDIGTWRGWRHAKKLPVRGQRTKTNTRTIRGNVRKTVGSGRKPSASPT</sequence>
<dbReference type="InterPro" id="IPR018269">
    <property type="entry name" value="Ribosomal_uS13_CS"/>
</dbReference>
<dbReference type="EMBL" id="MHOS01000022">
    <property type="protein sequence ID" value="OGZ68410.1"/>
    <property type="molecule type" value="Genomic_DNA"/>
</dbReference>
<dbReference type="InterPro" id="IPR019980">
    <property type="entry name" value="Ribosomal_uS13_bac-type"/>
</dbReference>
<comment type="function">
    <text evidence="7">Located at the top of the head of the 30S subunit, it contacts several helices of the 16S rRNA. In the 70S ribosome it contacts the 23S rRNA (bridge B1a) and protein L5 of the 50S subunit (bridge B1b), connecting the 2 subunits; these bridges are implicated in subunit movement. Contacts the tRNAs in the A and P-sites.</text>
</comment>
<dbReference type="GO" id="GO:0015935">
    <property type="term" value="C:small ribosomal subunit"/>
    <property type="evidence" value="ECO:0007669"/>
    <property type="project" value="TreeGrafter"/>
</dbReference>
<dbReference type="AlphaFoldDB" id="A0A1G2I1V5"/>
<evidence type="ECO:0000256" key="7">
    <source>
        <dbReference type="HAMAP-Rule" id="MF_01315"/>
    </source>
</evidence>
<reference evidence="9 10" key="1">
    <citation type="journal article" date="2016" name="Nat. Commun.">
        <title>Thousands of microbial genomes shed light on interconnected biogeochemical processes in an aquifer system.</title>
        <authorList>
            <person name="Anantharaman K."/>
            <person name="Brown C.T."/>
            <person name="Hug L.A."/>
            <person name="Sharon I."/>
            <person name="Castelle C.J."/>
            <person name="Probst A.J."/>
            <person name="Thomas B.C."/>
            <person name="Singh A."/>
            <person name="Wilkins M.J."/>
            <person name="Karaoz U."/>
            <person name="Brodie E.L."/>
            <person name="Williams K.H."/>
            <person name="Hubbard S.S."/>
            <person name="Banfield J.F."/>
        </authorList>
    </citation>
    <scope>NUCLEOTIDE SEQUENCE [LARGE SCALE GENOMIC DNA]</scope>
</reference>
<name>A0A1G2I1V5_9BACT</name>
<dbReference type="GO" id="GO:0000049">
    <property type="term" value="F:tRNA binding"/>
    <property type="evidence" value="ECO:0007669"/>
    <property type="project" value="UniProtKB-UniRule"/>
</dbReference>
<evidence type="ECO:0000313" key="9">
    <source>
        <dbReference type="EMBL" id="OGZ68410.1"/>
    </source>
</evidence>
<evidence type="ECO:0000256" key="4">
    <source>
        <dbReference type="ARBA" id="ARBA00022980"/>
    </source>
</evidence>
<dbReference type="InterPro" id="IPR027437">
    <property type="entry name" value="Rbsml_uS13_C"/>
</dbReference>
<keyword evidence="2 7" id="KW-0699">rRNA-binding</keyword>
<keyword evidence="5 7" id="KW-0687">Ribonucleoprotein</keyword>
<dbReference type="PROSITE" id="PS50159">
    <property type="entry name" value="RIBOSOMAL_S13_2"/>
    <property type="match status" value="1"/>
</dbReference>
<evidence type="ECO:0000256" key="8">
    <source>
        <dbReference type="RuleBase" id="RU003830"/>
    </source>
</evidence>
<dbReference type="FunFam" id="1.10.8.50:FF:000001">
    <property type="entry name" value="30S ribosomal protein S13"/>
    <property type="match status" value="1"/>
</dbReference>